<evidence type="ECO:0000313" key="3">
    <source>
        <dbReference type="Proteomes" id="UP000188532"/>
    </source>
</evidence>
<evidence type="ECO:0000313" key="2">
    <source>
        <dbReference type="EMBL" id="OOK74845.1"/>
    </source>
</evidence>
<reference evidence="3 4" key="1">
    <citation type="submission" date="2017-02" db="EMBL/GenBank/DDBJ databases">
        <title>Complete genome sequences of Mycobacterium kansasii strains isolated from rhesus macaques.</title>
        <authorList>
            <person name="Panda A."/>
            <person name="Nagaraj S."/>
            <person name="Zhao X."/>
            <person name="Tettelin H."/>
            <person name="Detolla L.J."/>
        </authorList>
    </citation>
    <scope>NUCLEOTIDE SEQUENCE [LARGE SCALE GENOMIC DNA]</scope>
    <source>
        <strain evidence="2 3">11-3469</strain>
        <strain evidence="1 4">11-3813</strain>
    </source>
</reference>
<accession>A0A1V3X6P4</accession>
<dbReference type="EMBL" id="MVBM01000006">
    <property type="protein sequence ID" value="OOK70198.1"/>
    <property type="molecule type" value="Genomic_DNA"/>
</dbReference>
<proteinExistence type="predicted"/>
<dbReference type="AlphaFoldDB" id="A0A1V3X6P4"/>
<evidence type="ECO:0000313" key="4">
    <source>
        <dbReference type="Proteomes" id="UP000189229"/>
    </source>
</evidence>
<organism evidence="2 3">
    <name type="scientific">Mycobacterium kansasii</name>
    <dbReference type="NCBI Taxonomy" id="1768"/>
    <lineage>
        <taxon>Bacteria</taxon>
        <taxon>Bacillati</taxon>
        <taxon>Actinomycetota</taxon>
        <taxon>Actinomycetes</taxon>
        <taxon>Mycobacteriales</taxon>
        <taxon>Mycobacteriaceae</taxon>
        <taxon>Mycobacterium</taxon>
    </lineage>
</organism>
<dbReference type="EMBL" id="MVBN01000004">
    <property type="protein sequence ID" value="OOK74845.1"/>
    <property type="molecule type" value="Genomic_DNA"/>
</dbReference>
<dbReference type="Proteomes" id="UP000188532">
    <property type="component" value="Unassembled WGS sequence"/>
</dbReference>
<protein>
    <submittedName>
        <fullName evidence="2">Uncharacterized protein</fullName>
    </submittedName>
</protein>
<gene>
    <name evidence="2" type="ORF">BZL29_4521</name>
    <name evidence="1" type="ORF">BZL30_6538</name>
</gene>
<evidence type="ECO:0000313" key="1">
    <source>
        <dbReference type="EMBL" id="OOK70198.1"/>
    </source>
</evidence>
<comment type="caution">
    <text evidence="2">The sequence shown here is derived from an EMBL/GenBank/DDBJ whole genome shotgun (WGS) entry which is preliminary data.</text>
</comment>
<sequence length="45" mass="4450">MGFTAAVVTRAGATAAARRWPGDATAANGTAASLRLHGNGSVNHD</sequence>
<dbReference type="Proteomes" id="UP000189229">
    <property type="component" value="Unassembled WGS sequence"/>
</dbReference>
<name>A0A1V3X6P4_MYCKA</name>